<evidence type="ECO:0000256" key="6">
    <source>
        <dbReference type="ARBA" id="ARBA00022989"/>
    </source>
</evidence>
<feature type="non-terminal residue" evidence="9">
    <location>
        <position position="1"/>
    </location>
</feature>
<organism evidence="9 10">
    <name type="scientific">Cymbomonas tetramitiformis</name>
    <dbReference type="NCBI Taxonomy" id="36881"/>
    <lineage>
        <taxon>Eukaryota</taxon>
        <taxon>Viridiplantae</taxon>
        <taxon>Chlorophyta</taxon>
        <taxon>Pyramimonadophyceae</taxon>
        <taxon>Pyramimonadales</taxon>
        <taxon>Pyramimonadaceae</taxon>
        <taxon>Cymbomonas</taxon>
    </lineage>
</organism>
<dbReference type="AlphaFoldDB" id="A0AAE0KZM7"/>
<keyword evidence="6 8" id="KW-1133">Transmembrane helix</keyword>
<comment type="caution">
    <text evidence="9">The sequence shown here is derived from an EMBL/GenBank/DDBJ whole genome shotgun (WGS) entry which is preliminary data.</text>
</comment>
<keyword evidence="7 8" id="KW-0472">Membrane</keyword>
<reference evidence="9 10" key="1">
    <citation type="journal article" date="2015" name="Genome Biol. Evol.">
        <title>Comparative Genomics of a Bacterivorous Green Alga Reveals Evolutionary Causalities and Consequences of Phago-Mixotrophic Mode of Nutrition.</title>
        <authorList>
            <person name="Burns J.A."/>
            <person name="Paasch A."/>
            <person name="Narechania A."/>
            <person name="Kim E."/>
        </authorList>
    </citation>
    <scope>NUCLEOTIDE SEQUENCE [LARGE SCALE GENOMIC DNA]</scope>
    <source>
        <strain evidence="9 10">PLY_AMNH</strain>
    </source>
</reference>
<evidence type="ECO:0000256" key="7">
    <source>
        <dbReference type="ARBA" id="ARBA00023136"/>
    </source>
</evidence>
<name>A0AAE0KZM7_9CHLO</name>
<evidence type="ECO:0000313" key="10">
    <source>
        <dbReference type="Proteomes" id="UP001190700"/>
    </source>
</evidence>
<evidence type="ECO:0000256" key="1">
    <source>
        <dbReference type="ARBA" id="ARBA00004477"/>
    </source>
</evidence>
<dbReference type="Pfam" id="PF08449">
    <property type="entry name" value="UAA"/>
    <property type="match status" value="1"/>
</dbReference>
<gene>
    <name evidence="9" type="ORF">CYMTET_24984</name>
</gene>
<dbReference type="PANTHER" id="PTHR10778:SF10">
    <property type="entry name" value="SOLUTE CARRIER FAMILY 35 MEMBER B1"/>
    <property type="match status" value="1"/>
</dbReference>
<dbReference type="EMBL" id="LGRX02013156">
    <property type="protein sequence ID" value="KAK3266389.1"/>
    <property type="molecule type" value="Genomic_DNA"/>
</dbReference>
<proteinExistence type="inferred from homology"/>
<keyword evidence="4 8" id="KW-0812">Transmembrane</keyword>
<keyword evidence="10" id="KW-1185">Reference proteome</keyword>
<evidence type="ECO:0000313" key="9">
    <source>
        <dbReference type="EMBL" id="KAK3266389.1"/>
    </source>
</evidence>
<evidence type="ECO:0000256" key="8">
    <source>
        <dbReference type="SAM" id="Phobius"/>
    </source>
</evidence>
<dbReference type="GO" id="GO:0005459">
    <property type="term" value="F:UDP-galactose transmembrane transporter activity"/>
    <property type="evidence" value="ECO:0007669"/>
    <property type="project" value="TreeGrafter"/>
</dbReference>
<comment type="similarity">
    <text evidence="2">Belongs to the nucleotide-sugar transporter family. UDP-galactose:UMP antiporter (TC 2.A.7.11) subfamily.</text>
</comment>
<evidence type="ECO:0000256" key="3">
    <source>
        <dbReference type="ARBA" id="ARBA00022448"/>
    </source>
</evidence>
<evidence type="ECO:0000256" key="2">
    <source>
        <dbReference type="ARBA" id="ARBA00008349"/>
    </source>
</evidence>
<dbReference type="GO" id="GO:0000139">
    <property type="term" value="C:Golgi membrane"/>
    <property type="evidence" value="ECO:0007669"/>
    <property type="project" value="TreeGrafter"/>
</dbReference>
<dbReference type="PANTHER" id="PTHR10778">
    <property type="entry name" value="SOLUTE CARRIER FAMILY 35 MEMBER B"/>
    <property type="match status" value="1"/>
</dbReference>
<feature type="transmembrane region" description="Helical" evidence="8">
    <location>
        <begin position="27"/>
        <end position="55"/>
    </location>
</feature>
<dbReference type="InterPro" id="IPR013657">
    <property type="entry name" value="SCL35B1-4/HUT1"/>
</dbReference>
<dbReference type="GO" id="GO:0005460">
    <property type="term" value="F:UDP-glucose transmembrane transporter activity"/>
    <property type="evidence" value="ECO:0007669"/>
    <property type="project" value="TreeGrafter"/>
</dbReference>
<dbReference type="Proteomes" id="UP001190700">
    <property type="component" value="Unassembled WGS sequence"/>
</dbReference>
<sequence length="73" mass="8080">QFIFLTISSFGALVNVTITTTRKFINILLSVVINGTALMPLQWVGVVMVFTGLTMKEVAKVMGRKAKKVEHIQ</sequence>
<accession>A0AAE0KZM7</accession>
<protein>
    <submittedName>
        <fullName evidence="9">Uncharacterized protein</fullName>
    </submittedName>
</protein>
<comment type="subcellular location">
    <subcellularLocation>
        <location evidence="1">Endoplasmic reticulum membrane</location>
        <topology evidence="1">Multi-pass membrane protein</topology>
    </subcellularLocation>
</comment>
<evidence type="ECO:0000256" key="5">
    <source>
        <dbReference type="ARBA" id="ARBA00022824"/>
    </source>
</evidence>
<keyword evidence="5" id="KW-0256">Endoplasmic reticulum</keyword>
<evidence type="ECO:0000256" key="4">
    <source>
        <dbReference type="ARBA" id="ARBA00022692"/>
    </source>
</evidence>
<keyword evidence="3" id="KW-0813">Transport</keyword>
<dbReference type="GO" id="GO:0005789">
    <property type="term" value="C:endoplasmic reticulum membrane"/>
    <property type="evidence" value="ECO:0007669"/>
    <property type="project" value="UniProtKB-SubCell"/>
</dbReference>